<reference evidence="2" key="1">
    <citation type="submission" date="2022-01" db="EMBL/GenBank/DDBJ databases">
        <title>Genome sequnece data of strain Bradyrhizobium sp. nov.</title>
        <authorList>
            <person name="Zhang J."/>
        </authorList>
    </citation>
    <scope>NUCLEOTIDE SEQUENCE</scope>
    <source>
        <strain evidence="2">WYCCWR 13023</strain>
    </source>
</reference>
<keyword evidence="1" id="KW-0472">Membrane</keyword>
<evidence type="ECO:0000313" key="2">
    <source>
        <dbReference type="EMBL" id="MCG2632553.1"/>
    </source>
</evidence>
<dbReference type="RefSeq" id="WP_237891969.1">
    <property type="nucleotide sequence ID" value="NZ_JAKLTY010000044.1"/>
</dbReference>
<evidence type="ECO:0000313" key="3">
    <source>
        <dbReference type="Proteomes" id="UP001139054"/>
    </source>
</evidence>
<accession>A0A9X1RJJ7</accession>
<dbReference type="EMBL" id="JAKLTY010000044">
    <property type="protein sequence ID" value="MCG2632553.1"/>
    <property type="molecule type" value="Genomic_DNA"/>
</dbReference>
<sequence>MKIAIPHSAIRLPLAFNKYDSLIIVVYVLLALISITAVYLAAGQPGITQAELATAAALP</sequence>
<evidence type="ECO:0000256" key="1">
    <source>
        <dbReference type="SAM" id="Phobius"/>
    </source>
</evidence>
<organism evidence="2 3">
    <name type="scientific">Bradyrhizobium zhengyangense</name>
    <dbReference type="NCBI Taxonomy" id="2911009"/>
    <lineage>
        <taxon>Bacteria</taxon>
        <taxon>Pseudomonadati</taxon>
        <taxon>Pseudomonadota</taxon>
        <taxon>Alphaproteobacteria</taxon>
        <taxon>Hyphomicrobiales</taxon>
        <taxon>Nitrobacteraceae</taxon>
        <taxon>Bradyrhizobium</taxon>
    </lineage>
</organism>
<name>A0A9X1RJJ7_9BRAD</name>
<dbReference type="AlphaFoldDB" id="A0A9X1RJJ7"/>
<comment type="caution">
    <text evidence="2">The sequence shown here is derived from an EMBL/GenBank/DDBJ whole genome shotgun (WGS) entry which is preliminary data.</text>
</comment>
<keyword evidence="1" id="KW-1133">Transmembrane helix</keyword>
<proteinExistence type="predicted"/>
<protein>
    <submittedName>
        <fullName evidence="2">Uncharacterized protein</fullName>
    </submittedName>
</protein>
<dbReference type="Proteomes" id="UP001139054">
    <property type="component" value="Unassembled WGS sequence"/>
</dbReference>
<keyword evidence="1" id="KW-0812">Transmembrane</keyword>
<gene>
    <name evidence="2" type="ORF">L6654_38770</name>
</gene>
<feature type="transmembrane region" description="Helical" evidence="1">
    <location>
        <begin position="21"/>
        <end position="42"/>
    </location>
</feature>